<feature type="compositionally biased region" description="Pro residues" evidence="3">
    <location>
        <begin position="321"/>
        <end position="333"/>
    </location>
</feature>
<dbReference type="Gene3D" id="3.30.310.210">
    <property type="match status" value="1"/>
</dbReference>
<keyword evidence="1" id="KW-0677">Repeat</keyword>
<evidence type="ECO:0000313" key="5">
    <source>
        <dbReference type="EMBL" id="KAL3620623.1"/>
    </source>
</evidence>
<proteinExistence type="predicted"/>
<sequence length="527" mass="56734">MAEGNFEEQLDTVPENAISVQEEVENVLEVDNIHLPEEKMAEEKNLDTVLENAVEEVENVLDADNTHLPEEKMAEENFEEQNLDSLLKNAVQEVENVLEADNTHVPEVENVETDAGVVEEKKWPGWPGENVFRLLVPVKRVGGIIGRKGESIRKFSEETKARIKILDGPPGTMERAVMVSAKEEPDLQIPPAVDGLLKIHKYIIDGDSDPASVQSGGTISTRLLVAASQGGSVIGKQGVTVKTIQDDSHCKIRLLHEGNVPVFALPDDSVIEIQGEPANVHKAVELVALHLRKFLVDRSIVSVFEMQMQNPNVRANQNVPPSQPWGPPPPPFPTHSGGHGYGSTNHSPMAPYPHQYDNYFPPEDMPPQGPTNYGRDFPVGGPQTTNMQQPQQAVITKVTQNMQIPISFADAVIGVNGSNISYIRRASGATIAVQETRGVPDEMTVEISGSSSQVQTAQQLIQNTLAEAANRALNPGGGGGSGPASQGYNPYPSHGGPGVHPSSAASASQGGGGYAQPWDHNGANYGY</sequence>
<evidence type="ECO:0000259" key="4">
    <source>
        <dbReference type="SMART" id="SM00322"/>
    </source>
</evidence>
<keyword evidence="6" id="KW-1185">Reference proteome</keyword>
<dbReference type="SMART" id="SM00322">
    <property type="entry name" value="KH"/>
    <property type="match status" value="3"/>
</dbReference>
<feature type="region of interest" description="Disordered" evidence="3">
    <location>
        <begin position="316"/>
        <end position="350"/>
    </location>
</feature>
<dbReference type="EMBL" id="JAVIJP010000066">
    <property type="protein sequence ID" value="KAL3620623.1"/>
    <property type="molecule type" value="Genomic_DNA"/>
</dbReference>
<evidence type="ECO:0000313" key="6">
    <source>
        <dbReference type="Proteomes" id="UP001632038"/>
    </source>
</evidence>
<evidence type="ECO:0000256" key="2">
    <source>
        <dbReference type="PROSITE-ProRule" id="PRU00117"/>
    </source>
</evidence>
<dbReference type="AlphaFoldDB" id="A0ABD3BSW3"/>
<name>A0ABD3BSW3_9LAMI</name>
<accession>A0ABD3BSW3</accession>
<dbReference type="InterPro" id="IPR004088">
    <property type="entry name" value="KH_dom_type_1"/>
</dbReference>
<feature type="domain" description="K Homology" evidence="4">
    <location>
        <begin position="396"/>
        <end position="466"/>
    </location>
</feature>
<comment type="caution">
    <text evidence="5">The sequence shown here is derived from an EMBL/GenBank/DDBJ whole genome shotgun (WGS) entry which is preliminary data.</text>
</comment>
<feature type="region of interest" description="Disordered" evidence="3">
    <location>
        <begin position="471"/>
        <end position="527"/>
    </location>
</feature>
<keyword evidence="2" id="KW-0694">RNA-binding</keyword>
<dbReference type="Gene3D" id="3.30.1370.10">
    <property type="entry name" value="K Homology domain, type 1"/>
    <property type="match status" value="1"/>
</dbReference>
<gene>
    <name evidence="5" type="ORF">CASFOL_035535</name>
</gene>
<protein>
    <recommendedName>
        <fullName evidence="4">K Homology domain-containing protein</fullName>
    </recommendedName>
</protein>
<dbReference type="Pfam" id="PF00013">
    <property type="entry name" value="KH_1"/>
    <property type="match status" value="3"/>
</dbReference>
<feature type="domain" description="K Homology" evidence="4">
    <location>
        <begin position="128"/>
        <end position="201"/>
    </location>
</feature>
<dbReference type="Proteomes" id="UP001632038">
    <property type="component" value="Unassembled WGS sequence"/>
</dbReference>
<dbReference type="PROSITE" id="PS50084">
    <property type="entry name" value="KH_TYPE_1"/>
    <property type="match status" value="3"/>
</dbReference>
<evidence type="ECO:0000256" key="3">
    <source>
        <dbReference type="SAM" id="MobiDB-lite"/>
    </source>
</evidence>
<dbReference type="CDD" id="cd22460">
    <property type="entry name" value="KH-I_PEPPER_rpt2_like"/>
    <property type="match status" value="1"/>
</dbReference>
<dbReference type="CDD" id="cd22461">
    <property type="entry name" value="KH-I_PEPPER_like_rpt3"/>
    <property type="match status" value="1"/>
</dbReference>
<dbReference type="CDD" id="cd22459">
    <property type="entry name" value="KH-I_PEPPER_rpt1_like"/>
    <property type="match status" value="1"/>
</dbReference>
<reference evidence="6" key="1">
    <citation type="journal article" date="2024" name="IScience">
        <title>Strigolactones Initiate the Formation of Haustorium-like Structures in Castilleja.</title>
        <authorList>
            <person name="Buerger M."/>
            <person name="Peterson D."/>
            <person name="Chory J."/>
        </authorList>
    </citation>
    <scope>NUCLEOTIDE SEQUENCE [LARGE SCALE GENOMIC DNA]</scope>
</reference>
<dbReference type="SUPFAM" id="SSF54791">
    <property type="entry name" value="Eukaryotic type KH-domain (KH-domain type I)"/>
    <property type="match status" value="3"/>
</dbReference>
<dbReference type="InterPro" id="IPR036612">
    <property type="entry name" value="KH_dom_type_1_sf"/>
</dbReference>
<evidence type="ECO:0000256" key="1">
    <source>
        <dbReference type="ARBA" id="ARBA00022737"/>
    </source>
</evidence>
<organism evidence="5 6">
    <name type="scientific">Castilleja foliolosa</name>
    <dbReference type="NCBI Taxonomy" id="1961234"/>
    <lineage>
        <taxon>Eukaryota</taxon>
        <taxon>Viridiplantae</taxon>
        <taxon>Streptophyta</taxon>
        <taxon>Embryophyta</taxon>
        <taxon>Tracheophyta</taxon>
        <taxon>Spermatophyta</taxon>
        <taxon>Magnoliopsida</taxon>
        <taxon>eudicotyledons</taxon>
        <taxon>Gunneridae</taxon>
        <taxon>Pentapetalae</taxon>
        <taxon>asterids</taxon>
        <taxon>lamiids</taxon>
        <taxon>Lamiales</taxon>
        <taxon>Orobanchaceae</taxon>
        <taxon>Pedicularideae</taxon>
        <taxon>Castillejinae</taxon>
        <taxon>Castilleja</taxon>
    </lineage>
</organism>
<dbReference type="PANTHER" id="PTHR10288">
    <property type="entry name" value="KH DOMAIN CONTAINING RNA BINDING PROTEIN"/>
    <property type="match status" value="1"/>
</dbReference>
<dbReference type="InterPro" id="IPR004087">
    <property type="entry name" value="KH_dom"/>
</dbReference>
<dbReference type="GO" id="GO:0003723">
    <property type="term" value="F:RNA binding"/>
    <property type="evidence" value="ECO:0007669"/>
    <property type="project" value="UniProtKB-UniRule"/>
</dbReference>
<feature type="domain" description="K Homology" evidence="4">
    <location>
        <begin position="217"/>
        <end position="292"/>
    </location>
</feature>